<gene>
    <name evidence="1" type="ORF">E1267_01930</name>
</gene>
<evidence type="ECO:0008006" key="3">
    <source>
        <dbReference type="Google" id="ProtNLM"/>
    </source>
</evidence>
<reference evidence="1 2" key="1">
    <citation type="submission" date="2019-02" db="EMBL/GenBank/DDBJ databases">
        <title>Draft genome sequences of novel Actinobacteria.</title>
        <authorList>
            <person name="Sahin N."/>
            <person name="Ay H."/>
            <person name="Saygin H."/>
        </authorList>
    </citation>
    <scope>NUCLEOTIDE SEQUENCE [LARGE SCALE GENOMIC DNA]</scope>
    <source>
        <strain evidence="1 2">KC201</strain>
    </source>
</reference>
<proteinExistence type="predicted"/>
<protein>
    <recommendedName>
        <fullName evidence="3">Alpha/beta hydrolase</fullName>
    </recommendedName>
</protein>
<evidence type="ECO:0000313" key="1">
    <source>
        <dbReference type="EMBL" id="TDC10983.1"/>
    </source>
</evidence>
<evidence type="ECO:0000313" key="2">
    <source>
        <dbReference type="Proteomes" id="UP000295157"/>
    </source>
</evidence>
<organism evidence="1 2">
    <name type="scientific">Nonomuraea longispora</name>
    <dbReference type="NCBI Taxonomy" id="1848320"/>
    <lineage>
        <taxon>Bacteria</taxon>
        <taxon>Bacillati</taxon>
        <taxon>Actinomycetota</taxon>
        <taxon>Actinomycetes</taxon>
        <taxon>Streptosporangiales</taxon>
        <taxon>Streptosporangiaceae</taxon>
        <taxon>Nonomuraea</taxon>
    </lineage>
</organism>
<keyword evidence="2" id="KW-1185">Reference proteome</keyword>
<accession>A0A4R4NSL8</accession>
<sequence length="80" mass="8617">MDKVTSADGTPIAFDRLGDGPPIIVVAPALCDRAFGQMGQDPRRLIARHLPAGRHHVLPGQHHLVPPEVLVPVVTRFLDG</sequence>
<name>A0A4R4NSL8_9ACTN</name>
<comment type="caution">
    <text evidence="1">The sequence shown here is derived from an EMBL/GenBank/DDBJ whole genome shotgun (WGS) entry which is preliminary data.</text>
</comment>
<dbReference type="OrthoDB" id="63519at2"/>
<dbReference type="RefSeq" id="WP_132329017.1">
    <property type="nucleotide sequence ID" value="NZ_SMJZ01000004.1"/>
</dbReference>
<dbReference type="EMBL" id="SMJZ01000004">
    <property type="protein sequence ID" value="TDC10983.1"/>
    <property type="molecule type" value="Genomic_DNA"/>
</dbReference>
<dbReference type="AlphaFoldDB" id="A0A4R4NSL8"/>
<dbReference type="Proteomes" id="UP000295157">
    <property type="component" value="Unassembled WGS sequence"/>
</dbReference>